<dbReference type="SUPFAM" id="SSF54001">
    <property type="entry name" value="Cysteine proteinases"/>
    <property type="match status" value="1"/>
</dbReference>
<proteinExistence type="inferred from homology"/>
<dbReference type="GO" id="GO:0016579">
    <property type="term" value="P:protein deubiquitination"/>
    <property type="evidence" value="ECO:0007669"/>
    <property type="project" value="InterPro"/>
</dbReference>
<evidence type="ECO:0000313" key="9">
    <source>
        <dbReference type="EMBL" id="CCA22161.1"/>
    </source>
</evidence>
<dbReference type="PROSITE" id="PS00973">
    <property type="entry name" value="USP_2"/>
    <property type="match status" value="1"/>
</dbReference>
<dbReference type="InterPro" id="IPR028889">
    <property type="entry name" value="USP"/>
</dbReference>
<dbReference type="InterPro" id="IPR050185">
    <property type="entry name" value="Ub_carboxyl-term_hydrolase"/>
</dbReference>
<evidence type="ECO:0000256" key="6">
    <source>
        <dbReference type="ARBA" id="ARBA00022807"/>
    </source>
</evidence>
<organism evidence="9">
    <name type="scientific">Albugo laibachii Nc14</name>
    <dbReference type="NCBI Taxonomy" id="890382"/>
    <lineage>
        <taxon>Eukaryota</taxon>
        <taxon>Sar</taxon>
        <taxon>Stramenopiles</taxon>
        <taxon>Oomycota</taxon>
        <taxon>Peronosporomycetes</taxon>
        <taxon>Albuginales</taxon>
        <taxon>Albuginaceae</taxon>
        <taxon>Albugo</taxon>
    </lineage>
</organism>
<dbReference type="PROSITE" id="PS50235">
    <property type="entry name" value="USP_3"/>
    <property type="match status" value="1"/>
</dbReference>
<keyword evidence="5 7" id="KW-0378">Hydrolase</keyword>
<comment type="catalytic activity">
    <reaction evidence="1 7">
        <text>Thiol-dependent hydrolysis of ester, thioester, amide, peptide and isopeptide bonds formed by the C-terminal Gly of ubiquitin (a 76-residue protein attached to proteins as an intracellular targeting signal).</text>
        <dbReference type="EC" id="3.4.19.12"/>
    </reaction>
</comment>
<evidence type="ECO:0000256" key="4">
    <source>
        <dbReference type="ARBA" id="ARBA00022786"/>
    </source>
</evidence>
<gene>
    <name evidence="9" type="primary">AlNc14C146G7385</name>
    <name evidence="10" type="synonym">AlNc14C228G9255</name>
    <name evidence="9" type="ORF">ALNC14_083040</name>
    <name evidence="10" type="ORF">ALNC14_103790</name>
</gene>
<feature type="domain" description="USP" evidence="8">
    <location>
        <begin position="59"/>
        <end position="444"/>
    </location>
</feature>
<evidence type="ECO:0000256" key="2">
    <source>
        <dbReference type="ARBA" id="ARBA00009085"/>
    </source>
</evidence>
<dbReference type="EMBL" id="FR824273">
    <property type="protein sequence ID" value="CCA24235.1"/>
    <property type="molecule type" value="Genomic_DNA"/>
</dbReference>
<sequence>MTAYKPASILPVSHYNNAEAFVIENAVDFSERHLFPHIRKGIRSSASTEITPSRKGGLVGLENIGNTCYLNSCVQCLSHLQVLMRYFDTNDRMEESAGRGQVVVSFHSLMQKLWSNAKSIEPYELKRVISRLQPQFQGHEQHDAQEFLRFLLDSLHDELNRVQDPPKYREIKTNTNANDREVSDGYWGYHLERNQSFFSDTFCGQLGSEVKCQSCLHRSLCFDTFWDISLSFPLMRKIKHPILSPLRAVFQSRVNVPNLSMESRNGSKSIPSSPKAFGFTRTVSPTRNSLEERSISLIECLELFTASELLEESNGFYCSKCRKNGSTWKTIVFYRLPEILVIHLKRFEVKAAHCKKNMRNIEFPVESLDLERFCASGAVLDGGTKYDLMGVVLHDGTLNDGHYTAECLHGVKKAWYSFNDACVSSIAKPSNNSASPYILFYQRRPEQSLTI</sequence>
<comment type="similarity">
    <text evidence="2 7">Belongs to the peptidase C19 family.</text>
</comment>
<dbReference type="PANTHER" id="PTHR21646">
    <property type="entry name" value="UBIQUITIN CARBOXYL-TERMINAL HYDROLASE"/>
    <property type="match status" value="1"/>
</dbReference>
<dbReference type="GO" id="GO:0006508">
    <property type="term" value="P:proteolysis"/>
    <property type="evidence" value="ECO:0007669"/>
    <property type="project" value="UniProtKB-KW"/>
</dbReference>
<protein>
    <recommendedName>
        <fullName evidence="7">Ubiquitin carboxyl-terminal hydrolase</fullName>
        <ecNumber evidence="7">3.4.19.12</ecNumber>
    </recommendedName>
</protein>
<dbReference type="InterPro" id="IPR018200">
    <property type="entry name" value="USP_CS"/>
</dbReference>
<evidence type="ECO:0000256" key="5">
    <source>
        <dbReference type="ARBA" id="ARBA00022801"/>
    </source>
</evidence>
<dbReference type="GO" id="GO:0004843">
    <property type="term" value="F:cysteine-type deubiquitinase activity"/>
    <property type="evidence" value="ECO:0007669"/>
    <property type="project" value="UniProtKB-UniRule"/>
</dbReference>
<dbReference type="Gene3D" id="3.90.70.10">
    <property type="entry name" value="Cysteine proteinases"/>
    <property type="match status" value="1"/>
</dbReference>
<dbReference type="AlphaFoldDB" id="F0WLJ7"/>
<evidence type="ECO:0000256" key="7">
    <source>
        <dbReference type="RuleBase" id="RU366025"/>
    </source>
</evidence>
<dbReference type="EMBL" id="FR824191">
    <property type="protein sequence ID" value="CCA22161.1"/>
    <property type="molecule type" value="Genomic_DNA"/>
</dbReference>
<keyword evidence="3 7" id="KW-0645">Protease</keyword>
<accession>F0WLJ7</accession>
<keyword evidence="4 7" id="KW-0833">Ubl conjugation pathway</keyword>
<evidence type="ECO:0000256" key="1">
    <source>
        <dbReference type="ARBA" id="ARBA00000707"/>
    </source>
</evidence>
<dbReference type="PROSITE" id="PS00972">
    <property type="entry name" value="USP_1"/>
    <property type="match status" value="1"/>
</dbReference>
<dbReference type="PANTHER" id="PTHR21646:SF24">
    <property type="entry name" value="UBIQUITIN CARBOXYL-TERMINAL HYDROLASE"/>
    <property type="match status" value="1"/>
</dbReference>
<dbReference type="InterPro" id="IPR038765">
    <property type="entry name" value="Papain-like_cys_pep_sf"/>
</dbReference>
<evidence type="ECO:0000256" key="3">
    <source>
        <dbReference type="ARBA" id="ARBA00022670"/>
    </source>
</evidence>
<name>F0WLJ7_9STRA</name>
<reference evidence="9" key="2">
    <citation type="submission" date="2011-02" db="EMBL/GenBank/DDBJ databases">
        <authorList>
            <person name="MacLean D."/>
        </authorList>
    </citation>
    <scope>NUCLEOTIDE SEQUENCE</scope>
</reference>
<dbReference type="CDD" id="cd02674">
    <property type="entry name" value="Peptidase_C19R"/>
    <property type="match status" value="1"/>
</dbReference>
<dbReference type="HOGENOM" id="CLU_008279_1_2_1"/>
<keyword evidence="6 7" id="KW-0788">Thiol protease</keyword>
<reference evidence="9" key="1">
    <citation type="journal article" date="2011" name="PLoS Biol.">
        <title>Gene gain and loss during evolution of obligate parasitism in the white rust pathogen of Arabidopsis thaliana.</title>
        <authorList>
            <person name="Kemen E."/>
            <person name="Gardiner A."/>
            <person name="Schultz-Larsen T."/>
            <person name="Kemen A.C."/>
            <person name="Balmuth A.L."/>
            <person name="Robert-Seilaniantz A."/>
            <person name="Bailey K."/>
            <person name="Holub E."/>
            <person name="Studholme D.J."/>
            <person name="Maclean D."/>
            <person name="Jones J.D."/>
        </authorList>
    </citation>
    <scope>NUCLEOTIDE SEQUENCE</scope>
</reference>
<dbReference type="EC" id="3.4.19.12" evidence="7"/>
<dbReference type="InterPro" id="IPR001394">
    <property type="entry name" value="Peptidase_C19_UCH"/>
</dbReference>
<evidence type="ECO:0000259" key="8">
    <source>
        <dbReference type="PROSITE" id="PS50235"/>
    </source>
</evidence>
<dbReference type="Pfam" id="PF00443">
    <property type="entry name" value="UCH"/>
    <property type="match status" value="1"/>
</dbReference>
<evidence type="ECO:0000313" key="10">
    <source>
        <dbReference type="EMBL" id="CCA24235.1"/>
    </source>
</evidence>